<comment type="caution">
    <text evidence="1">The sequence shown here is derived from an EMBL/GenBank/DDBJ whole genome shotgun (WGS) entry which is preliminary data.</text>
</comment>
<name>A0A3D8LJ03_9BACT</name>
<reference evidence="2" key="1">
    <citation type="submission" date="2018-08" db="EMBL/GenBank/DDBJ databases">
        <authorList>
            <person name="Liu Z.-W."/>
            <person name="Du Z.-J."/>
        </authorList>
    </citation>
    <scope>NUCLEOTIDE SEQUENCE [LARGE SCALE GENOMIC DNA]</scope>
    <source>
        <strain evidence="2">H4X</strain>
    </source>
</reference>
<protein>
    <recommendedName>
        <fullName evidence="3">STAS/SEC14 domain-containing protein</fullName>
    </recommendedName>
</protein>
<dbReference type="AlphaFoldDB" id="A0A3D8LJ03"/>
<dbReference type="EMBL" id="QRGR01000002">
    <property type="protein sequence ID" value="RDV16922.1"/>
    <property type="molecule type" value="Genomic_DNA"/>
</dbReference>
<dbReference type="Proteomes" id="UP000256708">
    <property type="component" value="Unassembled WGS sequence"/>
</dbReference>
<organism evidence="1 2">
    <name type="scientific">Pontibacter diazotrophicus</name>
    <dbReference type="NCBI Taxonomy" id="1400979"/>
    <lineage>
        <taxon>Bacteria</taxon>
        <taxon>Pseudomonadati</taxon>
        <taxon>Bacteroidota</taxon>
        <taxon>Cytophagia</taxon>
        <taxon>Cytophagales</taxon>
        <taxon>Hymenobacteraceae</taxon>
        <taxon>Pontibacter</taxon>
    </lineage>
</organism>
<accession>A0A3D8LJ03</accession>
<evidence type="ECO:0008006" key="3">
    <source>
        <dbReference type="Google" id="ProtNLM"/>
    </source>
</evidence>
<evidence type="ECO:0000313" key="1">
    <source>
        <dbReference type="EMBL" id="RDV16922.1"/>
    </source>
</evidence>
<sequence length="140" mass="15870">MEVYSTSSVAVKYVQAQGRLLLQCCGNFNSREFRESLLVALQFASDYHVKQWLLDYRAIGALSEEEETWLHTHLYPRIMMTMGTDNYVAIVLSDKCYQALLSEAGLYGLQSFNSFIIMNTFSQTSDAVAWLDSSMISHAS</sequence>
<evidence type="ECO:0000313" key="2">
    <source>
        <dbReference type="Proteomes" id="UP000256708"/>
    </source>
</evidence>
<keyword evidence="2" id="KW-1185">Reference proteome</keyword>
<dbReference type="OrthoDB" id="956031at2"/>
<gene>
    <name evidence="1" type="ORF">DXT99_02120</name>
</gene>
<proteinExistence type="predicted"/>